<dbReference type="InterPro" id="IPR001126">
    <property type="entry name" value="UmuC"/>
</dbReference>
<evidence type="ECO:0000313" key="5">
    <source>
        <dbReference type="EMBL" id="SEM68910.1"/>
    </source>
</evidence>
<dbReference type="PANTHER" id="PTHR35369">
    <property type="entry name" value="BLR3025 PROTEIN-RELATED"/>
    <property type="match status" value="1"/>
</dbReference>
<keyword evidence="2" id="KW-0227">DNA damage</keyword>
<dbReference type="EMBL" id="FOAZ01000044">
    <property type="protein sequence ID" value="SEM68910.1"/>
    <property type="molecule type" value="Genomic_DNA"/>
</dbReference>
<dbReference type="InterPro" id="IPR036775">
    <property type="entry name" value="DNA_pol_Y-fam_lit_finger_sf"/>
</dbReference>
<dbReference type="Pfam" id="PF00817">
    <property type="entry name" value="IMS"/>
    <property type="match status" value="1"/>
</dbReference>
<sequence>MSAAQPHVLYVQIVTEHRRIAPPPVDFEKILDLAADLTPVVEQLPPDAFLLDVAGSTRFFGRGPAELAARLRVRALALHDLDLTIGAATNPLLARMAAHQGRPGAVRVLDDDQVRRFLAPLPVIALPGVGPATAATLSGYGIELIGQLATTPVGTLQRILGTAAGRRLHERAQGHDPAKVTITSVLRALTADRELGRDELDPARHRRALLGLAQDLGLQLRTQAQAATALTLTVRYADRTSTVRTRKLTEATAHTTTLVDSAYRLYNTLGLQRARVRAFTLKADGIRPAEHVTQQLTFDPGDERQRLVEAVADRARKRFGPDSIGPAALYGAA</sequence>
<dbReference type="Proteomes" id="UP000183015">
    <property type="component" value="Unassembled WGS sequence"/>
</dbReference>
<keyword evidence="5" id="KW-0808">Transferase</keyword>
<dbReference type="GO" id="GO:0006281">
    <property type="term" value="P:DNA repair"/>
    <property type="evidence" value="ECO:0007669"/>
    <property type="project" value="InterPro"/>
</dbReference>
<name>A0A1H8ADV7_STRJI</name>
<dbReference type="Pfam" id="PF11799">
    <property type="entry name" value="IMS_C"/>
    <property type="match status" value="1"/>
</dbReference>
<comment type="similarity">
    <text evidence="1">Belongs to the DNA polymerase type-Y family.</text>
</comment>
<dbReference type="eggNOG" id="COG0389">
    <property type="taxonomic scope" value="Bacteria"/>
</dbReference>
<dbReference type="Gene3D" id="3.30.1490.100">
    <property type="entry name" value="DNA polymerase, Y-family, little finger domain"/>
    <property type="match status" value="1"/>
</dbReference>
<dbReference type="STRING" id="235985.SAMN05414137_1448"/>
<keyword evidence="6" id="KW-1185">Reference proteome</keyword>
<dbReference type="InterPro" id="IPR043128">
    <property type="entry name" value="Rev_trsase/Diguanyl_cyclase"/>
</dbReference>
<dbReference type="RefSeq" id="WP_042446482.1">
    <property type="nucleotide sequence ID" value="NZ_BBPN01000011.1"/>
</dbReference>
<reference evidence="6" key="1">
    <citation type="submission" date="2016-10" db="EMBL/GenBank/DDBJ databases">
        <authorList>
            <person name="Varghese N."/>
        </authorList>
    </citation>
    <scope>NUCLEOTIDE SEQUENCE [LARGE SCALE GENOMIC DNA]</scope>
    <source>
        <strain evidence="6">DSM 45096 / BCRC 16803 / CGMCC 4.1857 / CIP 109030 / JCM 12277 / KCTC 19219 / NBRC 100920 / 33214</strain>
    </source>
</reference>
<dbReference type="Pfam" id="PF21999">
    <property type="entry name" value="IMS_HHH_1"/>
    <property type="match status" value="1"/>
</dbReference>
<dbReference type="SUPFAM" id="SSF56672">
    <property type="entry name" value="DNA/RNA polymerases"/>
    <property type="match status" value="1"/>
</dbReference>
<dbReference type="Gene3D" id="1.10.150.20">
    <property type="entry name" value="5' to 3' exonuclease, C-terminal subdomain"/>
    <property type="match status" value="1"/>
</dbReference>
<evidence type="ECO:0000256" key="3">
    <source>
        <dbReference type="ARBA" id="ARBA00025589"/>
    </source>
</evidence>
<protein>
    <submittedName>
        <fullName evidence="5">Nucleotidyltransferase/DNA polymerase involved in DNA repair</fullName>
    </submittedName>
</protein>
<accession>A0A1H8ADV7</accession>
<feature type="domain" description="UmuC" evidence="4">
    <location>
        <begin position="28"/>
        <end position="130"/>
    </location>
</feature>
<dbReference type="AlphaFoldDB" id="A0A1H8ADV7"/>
<dbReference type="OrthoDB" id="4317601at2"/>
<dbReference type="InterPro" id="IPR017961">
    <property type="entry name" value="DNA_pol_Y-fam_little_finger"/>
</dbReference>
<comment type="function">
    <text evidence="3">Poorly processive, error-prone DNA polymerase involved in untargeted mutagenesis. Copies undamaged DNA at stalled replication forks, which arise in vivo from mismatched or misaligned primer ends. These misaligned primers can be extended by PolIV. Exhibits no 3'-5' exonuclease (proofreading) activity. May be involved in translesional synthesis, in conjunction with the beta clamp from PolIII.</text>
</comment>
<evidence type="ECO:0000256" key="1">
    <source>
        <dbReference type="ARBA" id="ARBA00010945"/>
    </source>
</evidence>
<dbReference type="GO" id="GO:0003887">
    <property type="term" value="F:DNA-directed DNA polymerase activity"/>
    <property type="evidence" value="ECO:0007669"/>
    <property type="project" value="InterPro"/>
</dbReference>
<dbReference type="SUPFAM" id="SSF100879">
    <property type="entry name" value="Lesion bypass DNA polymerase (Y-family), little finger domain"/>
    <property type="match status" value="1"/>
</dbReference>
<organism evidence="5 6">
    <name type="scientific">Streptacidiphilus jiangxiensis</name>
    <dbReference type="NCBI Taxonomy" id="235985"/>
    <lineage>
        <taxon>Bacteria</taxon>
        <taxon>Bacillati</taxon>
        <taxon>Actinomycetota</taxon>
        <taxon>Actinomycetes</taxon>
        <taxon>Kitasatosporales</taxon>
        <taxon>Streptomycetaceae</taxon>
        <taxon>Streptacidiphilus</taxon>
    </lineage>
</organism>
<evidence type="ECO:0000313" key="6">
    <source>
        <dbReference type="Proteomes" id="UP000183015"/>
    </source>
</evidence>
<dbReference type="GO" id="GO:0003684">
    <property type="term" value="F:damaged DNA binding"/>
    <property type="evidence" value="ECO:0007669"/>
    <property type="project" value="InterPro"/>
</dbReference>
<dbReference type="Gene3D" id="3.30.70.270">
    <property type="match status" value="1"/>
</dbReference>
<gene>
    <name evidence="5" type="ORF">SAMN05414137_1448</name>
</gene>
<dbReference type="InterPro" id="IPR050356">
    <property type="entry name" value="SulA_CellDiv_inhibitor"/>
</dbReference>
<dbReference type="PROSITE" id="PS50173">
    <property type="entry name" value="UMUC"/>
    <property type="match status" value="1"/>
</dbReference>
<dbReference type="InterPro" id="IPR043502">
    <property type="entry name" value="DNA/RNA_pol_sf"/>
</dbReference>
<evidence type="ECO:0000259" key="4">
    <source>
        <dbReference type="PROSITE" id="PS50173"/>
    </source>
</evidence>
<proteinExistence type="inferred from homology"/>
<evidence type="ECO:0000256" key="2">
    <source>
        <dbReference type="ARBA" id="ARBA00022763"/>
    </source>
</evidence>
<dbReference type="PANTHER" id="PTHR35369:SF2">
    <property type="entry name" value="BLR3025 PROTEIN"/>
    <property type="match status" value="1"/>
</dbReference>
<dbReference type="InterPro" id="IPR053848">
    <property type="entry name" value="IMS_HHH_1"/>
</dbReference>